<dbReference type="RefSeq" id="XP_075104792.1">
    <property type="nucleotide sequence ID" value="XM_075248691.1"/>
</dbReference>
<dbReference type="Proteomes" id="UP000790787">
    <property type="component" value="Unplaced"/>
</dbReference>
<proteinExistence type="predicted"/>
<reference evidence="2" key="1">
    <citation type="submission" date="2025-08" db="UniProtKB">
        <authorList>
            <consortium name="RefSeq"/>
        </authorList>
    </citation>
    <scope>IDENTIFICATION</scope>
    <source>
        <tissue evidence="2">Leaf</tissue>
    </source>
</reference>
<organism evidence="1 2">
    <name type="scientific">Nicotiana tabacum</name>
    <name type="common">Common tobacco</name>
    <dbReference type="NCBI Taxonomy" id="4097"/>
    <lineage>
        <taxon>Eukaryota</taxon>
        <taxon>Viridiplantae</taxon>
        <taxon>Streptophyta</taxon>
        <taxon>Embryophyta</taxon>
        <taxon>Tracheophyta</taxon>
        <taxon>Spermatophyta</taxon>
        <taxon>Magnoliopsida</taxon>
        <taxon>eudicotyledons</taxon>
        <taxon>Gunneridae</taxon>
        <taxon>Pentapetalae</taxon>
        <taxon>asterids</taxon>
        <taxon>lamiids</taxon>
        <taxon>Solanales</taxon>
        <taxon>Solanaceae</taxon>
        <taxon>Nicotianoideae</taxon>
        <taxon>Nicotianeae</taxon>
        <taxon>Nicotiana</taxon>
    </lineage>
</organism>
<accession>A0AC58U5N5</accession>
<protein>
    <submittedName>
        <fullName evidence="2">Brefeldin A-inhibited guanine nucleotide-exchange protein 1 isoform X1</fullName>
    </submittedName>
</protein>
<name>A0AC58U5N5_TOBAC</name>
<gene>
    <name evidence="2" type="primary">LOC107784009</name>
</gene>
<sequence>MSASQMLGGPSRCGWVLGPSLDKIIKNVAWRKHSQLVAACKSALDKLDSVVDDPVDPASCTPLYGLSPSDADFVLQPLIMALDSASPKVVEPALDCAFRLFSLGLIRCEIDTPSPNPSPPSLIFRLIDSVCKCGALGDEGIELALLRVLLSVVRSPYVLVRGDCLVHVVRSCYNVYLGGMNGTNQICAKSVLAQMMMIVFTRVEENSMMVEFKTVSVAELLEFTDRNLNEGSSIQFAQNFLNEIVDAKSKEGLAESKLCLQLENDKGEKKKGEPTDGELSEGADLSGYSKIREDGFMLFKNLCKLSMKFSSQEHADDNILLRGKVLSLELLKVIMDNAGPIWRSNERFLNVIKQFLCLSLLKNSALSVMTIFQLLCSIFKNLLSKYRSGLKSEIGIFFPMLILRVLENVLQPSFLQKMTVLSLLEEVSKDPQIIIDVFVNYDCDVDAPNIFERTVNGLLKTALGPPPGSTTTLSPVQDITFRSESVKCLVTIIKSMGTWMDQQLKVGEPNLDKVSDHEVPEAAASVCEEGNIIDYELHPEANSEFSGAAALEQRRAYKLEIQKGVSLFNRKPSKGIDFLMSTKKLGNSPEDVASFLKNATGLNPSIIGDYLGEREEFPLKVMHAYVDSFNFEGMDFGESIRYFLRGFRLPGEAQKIDRIMEKFAERYCKCNPNSFTSAETAYVLAYSVIMLNTDAHNSMVKDKMTKADFIRNNRGIDDGKDLPEDYLGALYDQIVKNEIKMNADSSVPQNKQGNSLNKLLDLDGILNLVWKQREEKPLGANGVLVRHIQEQFKAKSGKSESIYYVIADPAILRFMVEVCWGPMLAAFSVTLDQSDDKNATSQCLLGFRHAVHITAVMGMQTQRDAFVTSMAKFTYLHCAADMKQKNVDAMKTIMSIAIEDGNHLHEAWEHFLTCLSRFEHLQLLGEGAPSDSSFFTTSNSESEEKTLKSAGFPSLKKKGTLQNPTVAAVVRGGSYDSATVGANSPVLVTPEQINNFISNLNLLDQIGNFELNHIFAHSQRLNSEAIVAFVKALCKVSMSELQSPTDPRVFSLTKIVEVAHYNMNRIRLVWSHIWSVLSEFFVAVGLSENLSVAIFVMDSLRQLAMKFLEREELANYNFQNEFLRPFVIVMQKSNSAEIRELIVRCISQMVLSRVNNVKSGWKSVFMVFTAAAADERKNIVLLAFETMEKIVREYFRYITETETLTFTDCVRCLITFTNSRFNSDVSLNAIAFLRFCAVKLAEGGLVSNEKNNNNDSSIPVVEDEASDGMFFTDKDDYMSFWEPLLTGLSRLTSDPRSAIRKSALEVLFNILKDHGHLFPRLFWINVFKSVIYPMFSPVNDSAEAQVKYDQSSFKSRYIPLDGCLWDSETSVVAAQCLVDLFVNFFGMVRSELPSVVSIMVGFIKGSGKDPATTGVASLMRLAGDLGGKFREEDWKVIFLALKEASNSTLPNFSKLLRTMDGIEIPISQSDNDREFSTGAGLINDESEDDNLHTARYVVSRMKDHIAAQLRIIQVLSDLYKMCRRSVSTDTINILLGIYSSVTSHAQQLKSEKGVQVKLQKACSILEIPEPPLVYFENESYQNYLNFLHGLLVNNLSLVEKRNIETELVGVCEEILRVYLDCAGLNSVKRKPDVKATYLWNLPLGSAKKEELVARTPLVLSVLRILSSWQSDSFRRYISQLFPLMVDLVRSEHSSGEVQRELSHFFQSCIGPIIMNL</sequence>
<keyword evidence="1" id="KW-1185">Reference proteome</keyword>
<evidence type="ECO:0000313" key="2">
    <source>
        <dbReference type="RefSeq" id="XP_075104792.1"/>
    </source>
</evidence>
<evidence type="ECO:0000313" key="1">
    <source>
        <dbReference type="Proteomes" id="UP000790787"/>
    </source>
</evidence>